<organism evidence="2 3">
    <name type="scientific">Levilactobacillus namurensis DSM 19117</name>
    <dbReference type="NCBI Taxonomy" id="1423773"/>
    <lineage>
        <taxon>Bacteria</taxon>
        <taxon>Bacillati</taxon>
        <taxon>Bacillota</taxon>
        <taxon>Bacilli</taxon>
        <taxon>Lactobacillales</taxon>
        <taxon>Lactobacillaceae</taxon>
        <taxon>Levilactobacillus</taxon>
    </lineage>
</organism>
<keyword evidence="1" id="KW-0812">Transmembrane</keyword>
<evidence type="ECO:0000313" key="3">
    <source>
        <dbReference type="Proteomes" id="UP000051162"/>
    </source>
</evidence>
<dbReference type="AlphaFoldDB" id="A0A0R1KB24"/>
<dbReference type="PATRIC" id="fig|1423773.3.peg.2034"/>
<feature type="transmembrane region" description="Helical" evidence="1">
    <location>
        <begin position="42"/>
        <end position="62"/>
    </location>
</feature>
<dbReference type="STRING" id="1423773.FD30_GL001988"/>
<comment type="caution">
    <text evidence="2">The sequence shown here is derived from an EMBL/GenBank/DDBJ whole genome shotgun (WGS) entry which is preliminary data.</text>
</comment>
<dbReference type="EMBL" id="AZDT01000006">
    <property type="protein sequence ID" value="KRK77473.1"/>
    <property type="molecule type" value="Genomic_DNA"/>
</dbReference>
<accession>A0A0R1KB24</accession>
<feature type="transmembrane region" description="Helical" evidence="1">
    <location>
        <begin position="15"/>
        <end position="36"/>
    </location>
</feature>
<evidence type="ECO:0000256" key="1">
    <source>
        <dbReference type="SAM" id="Phobius"/>
    </source>
</evidence>
<keyword evidence="1" id="KW-0472">Membrane</keyword>
<reference evidence="2 3" key="1">
    <citation type="journal article" date="2015" name="Genome Announc.">
        <title>Expanding the biotechnology potential of lactobacilli through comparative genomics of 213 strains and associated genera.</title>
        <authorList>
            <person name="Sun Z."/>
            <person name="Harris H.M."/>
            <person name="McCann A."/>
            <person name="Guo C."/>
            <person name="Argimon S."/>
            <person name="Zhang W."/>
            <person name="Yang X."/>
            <person name="Jeffery I.B."/>
            <person name="Cooney J.C."/>
            <person name="Kagawa T.F."/>
            <person name="Liu W."/>
            <person name="Song Y."/>
            <person name="Salvetti E."/>
            <person name="Wrobel A."/>
            <person name="Rasinkangas P."/>
            <person name="Parkhill J."/>
            <person name="Rea M.C."/>
            <person name="O'Sullivan O."/>
            <person name="Ritari J."/>
            <person name="Douillard F.P."/>
            <person name="Paul Ross R."/>
            <person name="Yang R."/>
            <person name="Briner A.E."/>
            <person name="Felis G.E."/>
            <person name="de Vos W.M."/>
            <person name="Barrangou R."/>
            <person name="Klaenhammer T.R."/>
            <person name="Caufield P.W."/>
            <person name="Cui Y."/>
            <person name="Zhang H."/>
            <person name="O'Toole P.W."/>
        </authorList>
    </citation>
    <scope>NUCLEOTIDE SEQUENCE [LARGE SCALE GENOMIC DNA]</scope>
    <source>
        <strain evidence="2 3">DSM 19117</strain>
    </source>
</reference>
<keyword evidence="1" id="KW-1133">Transmembrane helix</keyword>
<name>A0A0R1KB24_9LACO</name>
<feature type="transmembrane region" description="Helical" evidence="1">
    <location>
        <begin position="74"/>
        <end position="91"/>
    </location>
</feature>
<evidence type="ECO:0000313" key="2">
    <source>
        <dbReference type="EMBL" id="KRK77473.1"/>
    </source>
</evidence>
<sequence length="93" mass="10513">MITMLRQFTKLPDGWIFFTGYCLIALGYVLCGLLTSVVATPFLALVVTYFTIAFILTIFKVIGLRRMELSQLNFLVFEFVTISGFLILLATCE</sequence>
<protein>
    <submittedName>
        <fullName evidence="2">Uncharacterized protein</fullName>
    </submittedName>
</protein>
<gene>
    <name evidence="2" type="ORF">FD30_GL001988</name>
</gene>
<dbReference type="Proteomes" id="UP000051162">
    <property type="component" value="Unassembled WGS sequence"/>
</dbReference>
<proteinExistence type="predicted"/>
<keyword evidence="3" id="KW-1185">Reference proteome</keyword>